<keyword evidence="4" id="KW-0804">Transcription</keyword>
<dbReference type="GO" id="GO:0003677">
    <property type="term" value="F:DNA binding"/>
    <property type="evidence" value="ECO:0007669"/>
    <property type="project" value="UniProtKB-KW"/>
</dbReference>
<dbReference type="PROSITE" id="PS50110">
    <property type="entry name" value="RESPONSE_REGULATORY"/>
    <property type="match status" value="1"/>
</dbReference>
<dbReference type="SUPFAM" id="SSF46894">
    <property type="entry name" value="C-terminal effector domain of the bipartite response regulators"/>
    <property type="match status" value="1"/>
</dbReference>
<protein>
    <submittedName>
        <fullName evidence="8">Two component LuxR family transcriptional regulator</fullName>
    </submittedName>
</protein>
<name>A0A250KP75_9GAMM</name>
<organism evidence="8 9">
    <name type="scientific">Methylocaldum marinum</name>
    <dbReference type="NCBI Taxonomy" id="1432792"/>
    <lineage>
        <taxon>Bacteria</taxon>
        <taxon>Pseudomonadati</taxon>
        <taxon>Pseudomonadota</taxon>
        <taxon>Gammaproteobacteria</taxon>
        <taxon>Methylococcales</taxon>
        <taxon>Methylococcaceae</taxon>
        <taxon>Methylocaldum</taxon>
    </lineage>
</organism>
<dbReference type="Gene3D" id="3.40.50.2300">
    <property type="match status" value="1"/>
</dbReference>
<dbReference type="InterPro" id="IPR016032">
    <property type="entry name" value="Sig_transdc_resp-reg_C-effctor"/>
</dbReference>
<sequence>MEAKKRICLAEDHTILREGLRMLLSQDPELEVVCEVHDGLELIRRCREPEADLILLDLSMPRVGGLEAIREIKRRVPQSKILVLTVHDVEEYIHAALRAGADGYLLKDATQAELRIAIHSVLMGKIYLSPSVSAKVVKGYLQIKTAEEPRSIWDSLTHRERELLKLIGEGHKNKEIAQYLHLSVKTVETHRANLMKKLDLHSAAALTAYAIEQGLVLK</sequence>
<dbReference type="PRINTS" id="PR00038">
    <property type="entry name" value="HTHLUXR"/>
</dbReference>
<evidence type="ECO:0000256" key="2">
    <source>
        <dbReference type="ARBA" id="ARBA00023015"/>
    </source>
</evidence>
<evidence type="ECO:0000256" key="3">
    <source>
        <dbReference type="ARBA" id="ARBA00023125"/>
    </source>
</evidence>
<keyword evidence="1 5" id="KW-0597">Phosphoprotein</keyword>
<dbReference type="Proteomes" id="UP000266313">
    <property type="component" value="Chromosome"/>
</dbReference>
<dbReference type="InterPro" id="IPR001789">
    <property type="entry name" value="Sig_transdc_resp-reg_receiver"/>
</dbReference>
<dbReference type="PROSITE" id="PS50043">
    <property type="entry name" value="HTH_LUXR_2"/>
    <property type="match status" value="1"/>
</dbReference>
<accession>A0A250KP75</accession>
<dbReference type="InterPro" id="IPR000792">
    <property type="entry name" value="Tscrpt_reg_LuxR_C"/>
</dbReference>
<dbReference type="OrthoDB" id="9796655at2"/>
<evidence type="ECO:0000313" key="9">
    <source>
        <dbReference type="Proteomes" id="UP000266313"/>
    </source>
</evidence>
<dbReference type="CDD" id="cd06170">
    <property type="entry name" value="LuxR_C_like"/>
    <property type="match status" value="1"/>
</dbReference>
<dbReference type="PROSITE" id="PS00622">
    <property type="entry name" value="HTH_LUXR_1"/>
    <property type="match status" value="1"/>
</dbReference>
<dbReference type="InterPro" id="IPR058245">
    <property type="entry name" value="NreC/VraR/RcsB-like_REC"/>
</dbReference>
<dbReference type="CDD" id="cd17535">
    <property type="entry name" value="REC_NarL-like"/>
    <property type="match status" value="1"/>
</dbReference>
<feature type="domain" description="Response regulatory" evidence="7">
    <location>
        <begin position="6"/>
        <end position="122"/>
    </location>
</feature>
<evidence type="ECO:0000256" key="4">
    <source>
        <dbReference type="ARBA" id="ARBA00023163"/>
    </source>
</evidence>
<dbReference type="SUPFAM" id="SSF52172">
    <property type="entry name" value="CheY-like"/>
    <property type="match status" value="1"/>
</dbReference>
<proteinExistence type="predicted"/>
<dbReference type="PANTHER" id="PTHR43214">
    <property type="entry name" value="TWO-COMPONENT RESPONSE REGULATOR"/>
    <property type="match status" value="1"/>
</dbReference>
<keyword evidence="2" id="KW-0805">Transcription regulation</keyword>
<dbReference type="InterPro" id="IPR039420">
    <property type="entry name" value="WalR-like"/>
</dbReference>
<dbReference type="SMART" id="SM00421">
    <property type="entry name" value="HTH_LUXR"/>
    <property type="match status" value="1"/>
</dbReference>
<dbReference type="EMBL" id="AP017928">
    <property type="protein sequence ID" value="BBA33342.1"/>
    <property type="molecule type" value="Genomic_DNA"/>
</dbReference>
<feature type="modified residue" description="4-aspartylphosphate" evidence="5">
    <location>
        <position position="57"/>
    </location>
</feature>
<evidence type="ECO:0000256" key="5">
    <source>
        <dbReference type="PROSITE-ProRule" id="PRU00169"/>
    </source>
</evidence>
<dbReference type="RefSeq" id="WP_119628961.1">
    <property type="nucleotide sequence ID" value="NZ_AP017928.1"/>
</dbReference>
<dbReference type="SMART" id="SM00448">
    <property type="entry name" value="REC"/>
    <property type="match status" value="1"/>
</dbReference>
<evidence type="ECO:0000256" key="1">
    <source>
        <dbReference type="ARBA" id="ARBA00022553"/>
    </source>
</evidence>
<evidence type="ECO:0000313" key="8">
    <source>
        <dbReference type="EMBL" id="BBA33342.1"/>
    </source>
</evidence>
<dbReference type="GO" id="GO:0000160">
    <property type="term" value="P:phosphorelay signal transduction system"/>
    <property type="evidence" value="ECO:0007669"/>
    <property type="project" value="InterPro"/>
</dbReference>
<keyword evidence="3" id="KW-0238">DNA-binding</keyword>
<reference evidence="8 9" key="1">
    <citation type="submission" date="2016-12" db="EMBL/GenBank/DDBJ databases">
        <title>Genome sequencing of Methylocaldum marinum.</title>
        <authorList>
            <person name="Takeuchi M."/>
            <person name="Kamagata Y."/>
            <person name="Hiraoka S."/>
            <person name="Oshima K."/>
            <person name="Hattori M."/>
            <person name="Iwasaki W."/>
        </authorList>
    </citation>
    <scope>NUCLEOTIDE SEQUENCE [LARGE SCALE GENOMIC DNA]</scope>
    <source>
        <strain evidence="8 9">S8</strain>
    </source>
</reference>
<dbReference type="Pfam" id="PF00196">
    <property type="entry name" value="GerE"/>
    <property type="match status" value="1"/>
</dbReference>
<dbReference type="InterPro" id="IPR011006">
    <property type="entry name" value="CheY-like_superfamily"/>
</dbReference>
<keyword evidence="9" id="KW-1185">Reference proteome</keyword>
<feature type="domain" description="HTH luxR-type" evidence="6">
    <location>
        <begin position="149"/>
        <end position="214"/>
    </location>
</feature>
<dbReference type="GO" id="GO:0006355">
    <property type="term" value="P:regulation of DNA-templated transcription"/>
    <property type="evidence" value="ECO:0007669"/>
    <property type="project" value="InterPro"/>
</dbReference>
<dbReference type="PANTHER" id="PTHR43214:SF41">
    <property type="entry name" value="NITRATE_NITRITE RESPONSE REGULATOR PROTEIN NARP"/>
    <property type="match status" value="1"/>
</dbReference>
<gene>
    <name evidence="8" type="ORF">sS8_1382</name>
</gene>
<evidence type="ECO:0000259" key="7">
    <source>
        <dbReference type="PROSITE" id="PS50110"/>
    </source>
</evidence>
<dbReference type="AlphaFoldDB" id="A0A250KP75"/>
<dbReference type="Pfam" id="PF00072">
    <property type="entry name" value="Response_reg"/>
    <property type="match status" value="1"/>
</dbReference>
<dbReference type="KEGG" id="mmai:sS8_1382"/>
<evidence type="ECO:0000259" key="6">
    <source>
        <dbReference type="PROSITE" id="PS50043"/>
    </source>
</evidence>